<evidence type="ECO:0000313" key="2">
    <source>
        <dbReference type="Proteomes" id="UP000779070"/>
    </source>
</evidence>
<keyword evidence="2" id="KW-1185">Reference proteome</keyword>
<accession>A0ABS3A7X2</accession>
<comment type="caution">
    <text evidence="1">The sequence shown here is derived from an EMBL/GenBank/DDBJ whole genome shotgun (WGS) entry which is preliminary data.</text>
</comment>
<dbReference type="EMBL" id="JAFHLB010000055">
    <property type="protein sequence ID" value="MBN3580566.1"/>
    <property type="molecule type" value="Genomic_DNA"/>
</dbReference>
<name>A0ABS3A7X2_9VIBR</name>
<organism evidence="1 2">
    <name type="scientific">Vibrio neptunius</name>
    <dbReference type="NCBI Taxonomy" id="170651"/>
    <lineage>
        <taxon>Bacteria</taxon>
        <taxon>Pseudomonadati</taxon>
        <taxon>Pseudomonadota</taxon>
        <taxon>Gammaproteobacteria</taxon>
        <taxon>Vibrionales</taxon>
        <taxon>Vibrionaceae</taxon>
        <taxon>Vibrio</taxon>
    </lineage>
</organism>
<dbReference type="Proteomes" id="UP000779070">
    <property type="component" value="Unassembled WGS sequence"/>
</dbReference>
<reference evidence="1 2" key="1">
    <citation type="submission" date="2021-02" db="EMBL/GenBank/DDBJ databases">
        <title>Draft Genome Sequences of 5 Vibrio neptunius Strains Isolated From of Bivalve Hatcheries.</title>
        <authorList>
            <person name="Galvis F."/>
            <person name="Barja J.L."/>
            <person name="Lemos M.L."/>
            <person name="Balado M."/>
        </authorList>
    </citation>
    <scope>NUCLEOTIDE SEQUENCE [LARGE SCALE GENOMIC DNA]</scope>
    <source>
        <strain evidence="1 2">PP-145.98</strain>
    </source>
</reference>
<proteinExistence type="predicted"/>
<sequence>LRTFRTWSAVSFGMVTSNRKTFPSPHRDPITKGGELNKVDTTGTFETASRSCLAQLTVIPNRIAQ</sequence>
<dbReference type="RefSeq" id="WP_206372217.1">
    <property type="nucleotide sequence ID" value="NZ_CAWPTR010000123.1"/>
</dbReference>
<protein>
    <submittedName>
        <fullName evidence="1">Uncharacterized protein</fullName>
    </submittedName>
</protein>
<feature type="non-terminal residue" evidence="1">
    <location>
        <position position="1"/>
    </location>
</feature>
<gene>
    <name evidence="1" type="ORF">JYA62_23405</name>
</gene>
<evidence type="ECO:0000313" key="1">
    <source>
        <dbReference type="EMBL" id="MBN3580566.1"/>
    </source>
</evidence>